<organism evidence="2 3">
    <name type="scientific">Dendrobium catenatum</name>
    <dbReference type="NCBI Taxonomy" id="906689"/>
    <lineage>
        <taxon>Eukaryota</taxon>
        <taxon>Viridiplantae</taxon>
        <taxon>Streptophyta</taxon>
        <taxon>Embryophyta</taxon>
        <taxon>Tracheophyta</taxon>
        <taxon>Spermatophyta</taxon>
        <taxon>Magnoliopsida</taxon>
        <taxon>Liliopsida</taxon>
        <taxon>Asparagales</taxon>
        <taxon>Orchidaceae</taxon>
        <taxon>Epidendroideae</taxon>
        <taxon>Malaxideae</taxon>
        <taxon>Dendrobiinae</taxon>
        <taxon>Dendrobium</taxon>
    </lineage>
</organism>
<evidence type="ECO:0000313" key="2">
    <source>
        <dbReference type="EMBL" id="PKU82845.1"/>
    </source>
</evidence>
<evidence type="ECO:0000313" key="3">
    <source>
        <dbReference type="Proteomes" id="UP000233837"/>
    </source>
</evidence>
<sequence length="186" mass="20999">MVRIHVKAAAAEAEEQQFLYSCSCDSSIADLADAILEIYNLQAWIQALCVHVRQYLLTDAFRENCAGVADVLDRTLSEAGTYASKEQVLHQRFLSSHFLRDHIQTIEKEVKIARSRGLPESNTQITTFTPELHKDVQLIWAGKELSRGKRLCDYIGGNEKTKITIKLKLGCEDLENRMVTNVQEGC</sequence>
<comment type="similarity">
    <text evidence="1">Belongs to the CFAP298 family.</text>
</comment>
<dbReference type="PANTHER" id="PTHR13238:SF0">
    <property type="entry name" value="CILIA- AND FLAGELLA-ASSOCIATED PROTEIN 298"/>
    <property type="match status" value="1"/>
</dbReference>
<dbReference type="PANTHER" id="PTHR13238">
    <property type="entry name" value="PROTEIN C21ORF59"/>
    <property type="match status" value="1"/>
</dbReference>
<gene>
    <name evidence="2" type="ORF">MA16_Dca006143</name>
</gene>
<dbReference type="AlphaFoldDB" id="A0A2I0X4K8"/>
<dbReference type="Proteomes" id="UP000233837">
    <property type="component" value="Unassembled WGS sequence"/>
</dbReference>
<proteinExistence type="inferred from homology"/>
<accession>A0A2I0X4K8</accession>
<keyword evidence="3" id="KW-1185">Reference proteome</keyword>
<dbReference type="InterPro" id="IPR021298">
    <property type="entry name" value="CFAP298"/>
</dbReference>
<protein>
    <submittedName>
        <fullName evidence="2">Uncharacterized protein</fullName>
    </submittedName>
</protein>
<dbReference type="Pfam" id="PF11069">
    <property type="entry name" value="CFAP298"/>
    <property type="match status" value="1"/>
</dbReference>
<dbReference type="EMBL" id="KZ502155">
    <property type="protein sequence ID" value="PKU82845.1"/>
    <property type="molecule type" value="Genomic_DNA"/>
</dbReference>
<evidence type="ECO:0000256" key="1">
    <source>
        <dbReference type="ARBA" id="ARBA00009619"/>
    </source>
</evidence>
<name>A0A2I0X4K8_9ASPA</name>
<reference evidence="2 3" key="2">
    <citation type="journal article" date="2017" name="Nature">
        <title>The Apostasia genome and the evolution of orchids.</title>
        <authorList>
            <person name="Zhang G.Q."/>
            <person name="Liu K.W."/>
            <person name="Li Z."/>
            <person name="Lohaus R."/>
            <person name="Hsiao Y.Y."/>
            <person name="Niu S.C."/>
            <person name="Wang J.Y."/>
            <person name="Lin Y.C."/>
            <person name="Xu Q."/>
            <person name="Chen L.J."/>
            <person name="Yoshida K."/>
            <person name="Fujiwara S."/>
            <person name="Wang Z.W."/>
            <person name="Zhang Y.Q."/>
            <person name="Mitsuda N."/>
            <person name="Wang M."/>
            <person name="Liu G.H."/>
            <person name="Pecoraro L."/>
            <person name="Huang H.X."/>
            <person name="Xiao X.J."/>
            <person name="Lin M."/>
            <person name="Wu X.Y."/>
            <person name="Wu W.L."/>
            <person name="Chen Y.Y."/>
            <person name="Chang S.B."/>
            <person name="Sakamoto S."/>
            <person name="Ohme-Takagi M."/>
            <person name="Yagi M."/>
            <person name="Zeng S.J."/>
            <person name="Shen C.Y."/>
            <person name="Yeh C.M."/>
            <person name="Luo Y.B."/>
            <person name="Tsai W.C."/>
            <person name="Van de Peer Y."/>
            <person name="Liu Z.J."/>
        </authorList>
    </citation>
    <scope>NUCLEOTIDE SEQUENCE [LARGE SCALE GENOMIC DNA]</scope>
    <source>
        <tissue evidence="2">The whole plant</tissue>
    </source>
</reference>
<reference evidence="2 3" key="1">
    <citation type="journal article" date="2016" name="Sci. Rep.">
        <title>The Dendrobium catenatum Lindl. genome sequence provides insights into polysaccharide synthase, floral development and adaptive evolution.</title>
        <authorList>
            <person name="Zhang G.Q."/>
            <person name="Xu Q."/>
            <person name="Bian C."/>
            <person name="Tsai W.C."/>
            <person name="Yeh C.M."/>
            <person name="Liu K.W."/>
            <person name="Yoshida K."/>
            <person name="Zhang L.S."/>
            <person name="Chang S.B."/>
            <person name="Chen F."/>
            <person name="Shi Y."/>
            <person name="Su Y.Y."/>
            <person name="Zhang Y.Q."/>
            <person name="Chen L.J."/>
            <person name="Yin Y."/>
            <person name="Lin M."/>
            <person name="Huang H."/>
            <person name="Deng H."/>
            <person name="Wang Z.W."/>
            <person name="Zhu S.L."/>
            <person name="Zhao X."/>
            <person name="Deng C."/>
            <person name="Niu S.C."/>
            <person name="Huang J."/>
            <person name="Wang M."/>
            <person name="Liu G.H."/>
            <person name="Yang H.J."/>
            <person name="Xiao X.J."/>
            <person name="Hsiao Y.Y."/>
            <person name="Wu W.L."/>
            <person name="Chen Y.Y."/>
            <person name="Mitsuda N."/>
            <person name="Ohme-Takagi M."/>
            <person name="Luo Y.B."/>
            <person name="Van de Peer Y."/>
            <person name="Liu Z.J."/>
        </authorList>
    </citation>
    <scope>NUCLEOTIDE SEQUENCE [LARGE SCALE GENOMIC DNA]</scope>
    <source>
        <tissue evidence="2">The whole plant</tissue>
    </source>
</reference>
<dbReference type="STRING" id="906689.A0A2I0X4K8"/>